<proteinExistence type="predicted"/>
<dbReference type="EnsemblBacteria" id="ABF41964">
    <property type="protein sequence ID" value="ABF41964"/>
    <property type="gene ID" value="Acid345_2963"/>
</dbReference>
<dbReference type="InterPro" id="IPR023439">
    <property type="entry name" value="Mal_deCO2ase/Cit_lyase_ACP"/>
</dbReference>
<dbReference type="EMBL" id="CP000360">
    <property type="protein sequence ID" value="ABF41964.1"/>
    <property type="molecule type" value="Genomic_DNA"/>
</dbReference>
<dbReference type="Pfam" id="PF06857">
    <property type="entry name" value="ACP"/>
    <property type="match status" value="1"/>
</dbReference>
<sequence length="406" mass="43803">MSATAEAVVRGESGRVGKDVRSDLHVAFEPRTSGGIEIELQSRVAIYYGESIKTQAREVLAQLGVEHAYLKITDEGALPFVIAARIEAAVKRTGVGTARRALPAQIALPKASAKDRVRRSRLYLPGNEPKYFINAGLHAPDAVILDLEDSVHAAEKDSARLVVRNALRAVDFLAAERMVRINQLPMGLADLEEIVPQSPDLMLIPKVETAEQVAEVDGRITAICQHEKIERSIWLMPILESALGIENAFAIAKASPRNCALTVGLEDYTADLGVVKTKDGAETLYARQRLVNAAKAAGITAIDSVFGDVGDMDGLKAWGERSGAMGFEGMGCIHPLQVRVIHAAFAPSQQEIDRALKIVAAFDNAQQKGLGVVSLGSKMIDPPVVHRAVKLVDRARSMGLVREETK</sequence>
<dbReference type="GO" id="GO:0006107">
    <property type="term" value="P:oxaloacetate metabolic process"/>
    <property type="evidence" value="ECO:0007669"/>
    <property type="project" value="TreeGrafter"/>
</dbReference>
<dbReference type="GO" id="GO:0000287">
    <property type="term" value="F:magnesium ion binding"/>
    <property type="evidence" value="ECO:0007669"/>
    <property type="project" value="TreeGrafter"/>
</dbReference>
<dbReference type="PANTHER" id="PTHR32308">
    <property type="entry name" value="LYASE BETA SUBUNIT, PUTATIVE (AFU_ORTHOLOGUE AFUA_4G13030)-RELATED"/>
    <property type="match status" value="1"/>
</dbReference>
<dbReference type="EC" id="4.1.3.34" evidence="8"/>
<dbReference type="OrthoDB" id="9786940at2"/>
<reference evidence="8 9" key="1">
    <citation type="journal article" date="2009" name="Appl. Environ. Microbiol.">
        <title>Three genomes from the phylum Acidobacteria provide insight into the lifestyles of these microorganisms in soils.</title>
        <authorList>
            <person name="Ward N.L."/>
            <person name="Challacombe J.F."/>
            <person name="Janssen P.H."/>
            <person name="Henrissat B."/>
            <person name="Coutinho P.M."/>
            <person name="Wu M."/>
            <person name="Xie G."/>
            <person name="Haft D.H."/>
            <person name="Sait M."/>
            <person name="Badger J."/>
            <person name="Barabote R.D."/>
            <person name="Bradley B."/>
            <person name="Brettin T.S."/>
            <person name="Brinkac L.M."/>
            <person name="Bruce D."/>
            <person name="Creasy T."/>
            <person name="Daugherty S.C."/>
            <person name="Davidsen T.M."/>
            <person name="DeBoy R.T."/>
            <person name="Detter J.C."/>
            <person name="Dodson R.J."/>
            <person name="Durkin A.S."/>
            <person name="Ganapathy A."/>
            <person name="Gwinn-Giglio M."/>
            <person name="Han C.S."/>
            <person name="Khouri H."/>
            <person name="Kiss H."/>
            <person name="Kothari S.P."/>
            <person name="Madupu R."/>
            <person name="Nelson K.E."/>
            <person name="Nelson W.C."/>
            <person name="Paulsen I."/>
            <person name="Penn K."/>
            <person name="Ren Q."/>
            <person name="Rosovitz M.J."/>
            <person name="Selengut J.D."/>
            <person name="Shrivastava S."/>
            <person name="Sullivan S.A."/>
            <person name="Tapia R."/>
            <person name="Thompson L.S."/>
            <person name="Watkins K.L."/>
            <person name="Yang Q."/>
            <person name="Yu C."/>
            <person name="Zafar N."/>
            <person name="Zhou L."/>
            <person name="Kuske C.R."/>
        </authorList>
    </citation>
    <scope>NUCLEOTIDE SEQUENCE [LARGE SCALE GENOMIC DNA]</scope>
    <source>
        <strain evidence="8 9">Ellin345</strain>
    </source>
</reference>
<dbReference type="Gene3D" id="3.20.20.60">
    <property type="entry name" value="Phosphoenolpyruvate-binding domains"/>
    <property type="match status" value="1"/>
</dbReference>
<dbReference type="KEGG" id="aba:Acid345_2963"/>
<evidence type="ECO:0000256" key="4">
    <source>
        <dbReference type="ARBA" id="ARBA00022553"/>
    </source>
</evidence>
<dbReference type="GO" id="GO:0005737">
    <property type="term" value="C:cytoplasm"/>
    <property type="evidence" value="ECO:0007669"/>
    <property type="project" value="UniProtKB-SubCell"/>
</dbReference>
<evidence type="ECO:0000313" key="9">
    <source>
        <dbReference type="Proteomes" id="UP000002432"/>
    </source>
</evidence>
<evidence type="ECO:0000313" key="8">
    <source>
        <dbReference type="EMBL" id="ABF41964.1"/>
    </source>
</evidence>
<dbReference type="AlphaFoldDB" id="Q1IMD6"/>
<dbReference type="NCBIfam" id="TIGR01608">
    <property type="entry name" value="citD"/>
    <property type="match status" value="1"/>
</dbReference>
<dbReference type="HOGENOM" id="CLU_044864_0_0_0"/>
<dbReference type="InterPro" id="IPR015813">
    <property type="entry name" value="Pyrv/PenolPyrv_kinase-like_dom"/>
</dbReference>
<dbReference type="Pfam" id="PF03328">
    <property type="entry name" value="HpcH_HpaI"/>
    <property type="match status" value="1"/>
</dbReference>
<dbReference type="STRING" id="204669.Acid345_2963"/>
<protein>
    <submittedName>
        <fullName evidence="8">Citrate lyase acyl carrier protein</fullName>
        <ecNumber evidence="8">4.1.3.34</ecNumber>
    </submittedName>
</protein>
<evidence type="ECO:0000256" key="2">
    <source>
        <dbReference type="ARBA" id="ARBA00004496"/>
    </source>
</evidence>
<keyword evidence="8" id="KW-0456">Lyase</keyword>
<dbReference type="RefSeq" id="WP_011523765.1">
    <property type="nucleotide sequence ID" value="NC_008009.1"/>
</dbReference>
<dbReference type="InterPro" id="IPR040442">
    <property type="entry name" value="Pyrv_kinase-like_dom_sf"/>
</dbReference>
<comment type="cofactor">
    <cofactor evidence="1">
        <name>Mg(2+)</name>
        <dbReference type="ChEBI" id="CHEBI:18420"/>
    </cofactor>
</comment>
<dbReference type="SUPFAM" id="SSF51621">
    <property type="entry name" value="Phosphoenolpyruvate/pyruvate domain"/>
    <property type="match status" value="1"/>
</dbReference>
<dbReference type="PANTHER" id="PTHR32308:SF0">
    <property type="entry name" value="HPCH_HPAI ALDOLASE_CITRATE LYASE DOMAIN-CONTAINING PROTEIN"/>
    <property type="match status" value="1"/>
</dbReference>
<evidence type="ECO:0000256" key="5">
    <source>
        <dbReference type="ARBA" id="ARBA00022723"/>
    </source>
</evidence>
<keyword evidence="6" id="KW-0460">Magnesium</keyword>
<dbReference type="InterPro" id="IPR006495">
    <property type="entry name" value="CitD"/>
</dbReference>
<keyword evidence="5" id="KW-0479">Metal-binding</keyword>
<comment type="subcellular location">
    <subcellularLocation>
        <location evidence="2">Cytoplasm</location>
    </subcellularLocation>
</comment>
<dbReference type="eggNOG" id="COG3052">
    <property type="taxonomic scope" value="Bacteria"/>
</dbReference>
<organism evidence="8 9">
    <name type="scientific">Koribacter versatilis (strain Ellin345)</name>
    <dbReference type="NCBI Taxonomy" id="204669"/>
    <lineage>
        <taxon>Bacteria</taxon>
        <taxon>Pseudomonadati</taxon>
        <taxon>Acidobacteriota</taxon>
        <taxon>Terriglobia</taxon>
        <taxon>Terriglobales</taxon>
        <taxon>Candidatus Korobacteraceae</taxon>
        <taxon>Candidatus Korobacter</taxon>
    </lineage>
</organism>
<keyword evidence="9" id="KW-1185">Reference proteome</keyword>
<dbReference type="Proteomes" id="UP000002432">
    <property type="component" value="Chromosome"/>
</dbReference>
<dbReference type="eggNOG" id="COG2301">
    <property type="taxonomic scope" value="Bacteria"/>
</dbReference>
<evidence type="ECO:0000259" key="7">
    <source>
        <dbReference type="Pfam" id="PF03328"/>
    </source>
</evidence>
<name>Q1IMD6_KORVE</name>
<feature type="domain" description="HpcH/HpaI aldolase/citrate lyase" evidence="7">
    <location>
        <begin position="119"/>
        <end position="335"/>
    </location>
</feature>
<evidence type="ECO:0000256" key="6">
    <source>
        <dbReference type="ARBA" id="ARBA00022842"/>
    </source>
</evidence>
<evidence type="ECO:0000256" key="1">
    <source>
        <dbReference type="ARBA" id="ARBA00001946"/>
    </source>
</evidence>
<accession>Q1IMD6</accession>
<evidence type="ECO:0000256" key="3">
    <source>
        <dbReference type="ARBA" id="ARBA00022490"/>
    </source>
</evidence>
<dbReference type="GO" id="GO:0008816">
    <property type="term" value="F:citryl-CoA lyase activity"/>
    <property type="evidence" value="ECO:0007669"/>
    <property type="project" value="UniProtKB-EC"/>
</dbReference>
<gene>
    <name evidence="8" type="ordered locus">Acid345_2963</name>
</gene>
<dbReference type="InterPro" id="IPR005000">
    <property type="entry name" value="Aldolase/citrate-lyase_domain"/>
</dbReference>
<keyword evidence="3" id="KW-0963">Cytoplasm</keyword>
<keyword evidence="4" id="KW-0597">Phosphoprotein</keyword>